<keyword evidence="2" id="KW-0732">Signal</keyword>
<feature type="chain" id="PRO_5035247015" description="Porin" evidence="2">
    <location>
        <begin position="26"/>
        <end position="496"/>
    </location>
</feature>
<dbReference type="AlphaFoldDB" id="A0A8J6N019"/>
<evidence type="ECO:0008006" key="5">
    <source>
        <dbReference type="Google" id="ProtNLM"/>
    </source>
</evidence>
<comment type="caution">
    <text evidence="3">The sequence shown here is derived from an EMBL/GenBank/DDBJ whole genome shotgun (WGS) entry which is preliminary data.</text>
</comment>
<protein>
    <recommendedName>
        <fullName evidence="5">Porin</fullName>
    </recommendedName>
</protein>
<organism evidence="3 4">
    <name type="scientific">Candidatus Desulfacyla euxinica</name>
    <dbReference type="NCBI Taxonomy" id="2841693"/>
    <lineage>
        <taxon>Bacteria</taxon>
        <taxon>Deltaproteobacteria</taxon>
        <taxon>Candidatus Desulfacyla</taxon>
    </lineage>
</organism>
<name>A0A8J6N019_9DELT</name>
<accession>A0A8J6N019</accession>
<gene>
    <name evidence="3" type="ORF">H8E19_09265</name>
</gene>
<sequence>MRVKIFRFWFLIPAILAVFATTVPAADVSDSAVQDEIKALKKMVLELQKRVRDLEADRMKPGAGVSPTVKTAEPEPSKRIPAKTSRPKIKAVVKAPPKAEEPIVAKAGAKAPAPLEIGGHQVRVGIAGAIQTDVIHDFNAVGLKPGGSVEREFITADIPVGGPAADITNRTGFSPNQSYLSGWAETDTPWGPFRVYADVNLMGSTTDAELQIYKAYGQWGWLKAGLDYTLWLNQATIPNTLDFEGPNAAPEVRFTQASIKIPLQPGSEKRGLFFTVGVEDAAGDITLPSGVADVTSVNQFPSVIGKLSYEPDWAHMELGGLYRRLKAEGTGYDQSIDGWGVTFSGNVTTWGNDNFIWGLEYGDALGAYMQDTAGLGLDAAPTSATNSTLKAISAFGAWAAYQHWWSKSLRSTATYGLVRLDSDFDLQPQTADQGTYKQTQYASMNLIWSPWPPFDVGLEYMFGHRTITDRTAVYGSTTGQNHRLQFTMRWNFDWER</sequence>
<dbReference type="SUPFAM" id="SSF56935">
    <property type="entry name" value="Porins"/>
    <property type="match status" value="1"/>
</dbReference>
<evidence type="ECO:0000256" key="1">
    <source>
        <dbReference type="SAM" id="MobiDB-lite"/>
    </source>
</evidence>
<feature type="signal peptide" evidence="2">
    <location>
        <begin position="1"/>
        <end position="25"/>
    </location>
</feature>
<evidence type="ECO:0000256" key="2">
    <source>
        <dbReference type="SAM" id="SignalP"/>
    </source>
</evidence>
<dbReference type="Proteomes" id="UP000650524">
    <property type="component" value="Unassembled WGS sequence"/>
</dbReference>
<feature type="region of interest" description="Disordered" evidence="1">
    <location>
        <begin position="59"/>
        <end position="88"/>
    </location>
</feature>
<evidence type="ECO:0000313" key="3">
    <source>
        <dbReference type="EMBL" id="MBC8177581.1"/>
    </source>
</evidence>
<dbReference type="EMBL" id="JACNJD010000218">
    <property type="protein sequence ID" value="MBC8177581.1"/>
    <property type="molecule type" value="Genomic_DNA"/>
</dbReference>
<reference evidence="3 4" key="1">
    <citation type="submission" date="2020-08" db="EMBL/GenBank/DDBJ databases">
        <title>Bridging the membrane lipid divide: bacteria of the FCB group superphylum have the potential to synthesize archaeal ether lipids.</title>
        <authorList>
            <person name="Villanueva L."/>
            <person name="Von Meijenfeldt F.A.B."/>
            <person name="Westbye A.B."/>
            <person name="Yadav S."/>
            <person name="Hopmans E.C."/>
            <person name="Dutilh B.E."/>
            <person name="Sinninghe Damste J.S."/>
        </authorList>
    </citation>
    <scope>NUCLEOTIDE SEQUENCE [LARGE SCALE GENOMIC DNA]</scope>
    <source>
        <strain evidence="3">NIOZ-UU27</strain>
    </source>
</reference>
<proteinExistence type="predicted"/>
<evidence type="ECO:0000313" key="4">
    <source>
        <dbReference type="Proteomes" id="UP000650524"/>
    </source>
</evidence>